<comment type="caution">
    <text evidence="1">The sequence shown here is derived from an EMBL/GenBank/DDBJ whole genome shotgun (WGS) entry which is preliminary data.</text>
</comment>
<protein>
    <submittedName>
        <fullName evidence="1">FMN-binding negative transcriptional regulator</fullName>
    </submittedName>
</protein>
<dbReference type="Proteomes" id="UP001178281">
    <property type="component" value="Unassembled WGS sequence"/>
</dbReference>
<dbReference type="SUPFAM" id="SSF50475">
    <property type="entry name" value="FMN-binding split barrel"/>
    <property type="match status" value="1"/>
</dbReference>
<dbReference type="RefSeq" id="WP_305112558.1">
    <property type="nucleotide sequence ID" value="NZ_JAUTIX010000008.1"/>
</dbReference>
<dbReference type="InterPro" id="IPR012349">
    <property type="entry name" value="Split_barrel_FMN-bd"/>
</dbReference>
<reference evidence="1" key="1">
    <citation type="submission" date="2023-08" db="EMBL/GenBank/DDBJ databases">
        <title>The draft genome of Tsukamurella strandjordii strain 050030.</title>
        <authorList>
            <person name="Zhao F."/>
            <person name="Feng Y."/>
            <person name="Zong Z."/>
        </authorList>
    </citation>
    <scope>NUCLEOTIDE SEQUENCE</scope>
    <source>
        <strain evidence="1">050030</strain>
    </source>
</reference>
<keyword evidence="2" id="KW-1185">Reference proteome</keyword>
<name>A0AA90SII8_9ACTN</name>
<accession>A0AA90SII8</accession>
<sequence>MYVAAPDRSDEERARATVDAAGIGTVFSAAGGLHATTLPLLWVGETVIGHFAKANRHWRELDGAEVLIVVTGPDSYVSPGWYPSKAEHGRAVPTWNYSEVQLRGRASVHEDAAACRDIVARLTARHEAGRPAPWGLDDAPTTYIEQQLKAIVGLRVAVTEVTAKEKWSRGRSPEDIAGVQAALDASDPVAAAEMRRARDV</sequence>
<evidence type="ECO:0000313" key="1">
    <source>
        <dbReference type="EMBL" id="MDP0400104.1"/>
    </source>
</evidence>
<dbReference type="EMBL" id="JAUTIX010000008">
    <property type="protein sequence ID" value="MDP0400104.1"/>
    <property type="molecule type" value="Genomic_DNA"/>
</dbReference>
<evidence type="ECO:0000313" key="2">
    <source>
        <dbReference type="Proteomes" id="UP001178281"/>
    </source>
</evidence>
<dbReference type="AlphaFoldDB" id="A0AA90SII8"/>
<dbReference type="Gene3D" id="2.30.110.10">
    <property type="entry name" value="Electron Transport, Fmn-binding Protein, Chain A"/>
    <property type="match status" value="1"/>
</dbReference>
<dbReference type="PANTHER" id="PTHR35802:SF1">
    <property type="entry name" value="PROTEASE SYNTHASE AND SPORULATION PROTEIN PAI 2"/>
    <property type="match status" value="1"/>
</dbReference>
<dbReference type="Pfam" id="PF04299">
    <property type="entry name" value="FMN_bind_2"/>
    <property type="match status" value="1"/>
</dbReference>
<proteinExistence type="predicted"/>
<organism evidence="1 2">
    <name type="scientific">Tsukamurella strandjordii</name>
    <dbReference type="NCBI Taxonomy" id="147577"/>
    <lineage>
        <taxon>Bacteria</taxon>
        <taxon>Bacillati</taxon>
        <taxon>Actinomycetota</taxon>
        <taxon>Actinomycetes</taxon>
        <taxon>Mycobacteriales</taxon>
        <taxon>Tsukamurellaceae</taxon>
        <taxon>Tsukamurella</taxon>
    </lineage>
</organism>
<dbReference type="PIRSF" id="PIRSF010372">
    <property type="entry name" value="PaiB"/>
    <property type="match status" value="1"/>
</dbReference>
<gene>
    <name evidence="1" type="ORF">Q7X28_19480</name>
</gene>
<dbReference type="PANTHER" id="PTHR35802">
    <property type="entry name" value="PROTEASE SYNTHASE AND SPORULATION PROTEIN PAI 2"/>
    <property type="match status" value="1"/>
</dbReference>
<dbReference type="InterPro" id="IPR007396">
    <property type="entry name" value="TR_PAI2-type"/>
</dbReference>